<evidence type="ECO:0000256" key="8">
    <source>
        <dbReference type="ARBA" id="ARBA00023136"/>
    </source>
</evidence>
<comment type="caution">
    <text evidence="10">Lacks conserved residue(s) required for the propagation of feature annotation.</text>
</comment>
<dbReference type="GO" id="GO:0005789">
    <property type="term" value="C:endoplasmic reticulum membrane"/>
    <property type="evidence" value="ECO:0007669"/>
    <property type="project" value="UniProtKB-SubCell"/>
</dbReference>
<keyword evidence="6 10" id="KW-0256">Endoplasmic reticulum</keyword>
<evidence type="ECO:0000256" key="2">
    <source>
        <dbReference type="ARBA" id="ARBA00004922"/>
    </source>
</evidence>
<evidence type="ECO:0000256" key="1">
    <source>
        <dbReference type="ARBA" id="ARBA00004477"/>
    </source>
</evidence>
<keyword evidence="3 10" id="KW-0328">Glycosyltransferase</keyword>
<evidence type="ECO:0000256" key="3">
    <source>
        <dbReference type="ARBA" id="ARBA00022676"/>
    </source>
</evidence>
<evidence type="ECO:0000256" key="5">
    <source>
        <dbReference type="ARBA" id="ARBA00022692"/>
    </source>
</evidence>
<evidence type="ECO:0000256" key="7">
    <source>
        <dbReference type="ARBA" id="ARBA00022989"/>
    </source>
</evidence>
<evidence type="ECO:0000313" key="11">
    <source>
        <dbReference type="EMBL" id="BAG60059.1"/>
    </source>
</evidence>
<comment type="catalytic activity">
    <reaction evidence="9 10">
        <text>an alpha-D-Man-(1-&gt;2)-alpha-D-Man-(1-&gt;2)-alpha-D-Man-(1-&gt;3)-[alpha-D-Man-(1-&gt;6)]-beta-D-Man-(1-&gt;4)-beta-D-GlcNAc-(1-&gt;4)-alpha-D-GlcNAc-diphospho-di-trans,poly-cis-dolichol + a di-trans,poly-cis-dolichyl beta-D-mannosyl phosphate = an alpha-D-Man-(1-&gt;2)-alpha-D-Man-(1-&gt;2)-alpha-D-Man-(1-&gt;3)-[alpha-D-Man-(1-&gt;3)-alpha-D-Man-(1-&gt;6)]-beta-D-Man-(1-&gt;4)-beta-D-GlcNAc-(1-&gt;4)-alpha-D-GlcNAc-diphospho-di-trans,poly-cis-dolichol + a di-trans,poly-cis-dolichyl phosphate + H(+)</text>
        <dbReference type="Rhea" id="RHEA:29527"/>
        <dbReference type="Rhea" id="RHEA-COMP:19498"/>
        <dbReference type="Rhea" id="RHEA-COMP:19501"/>
        <dbReference type="Rhea" id="RHEA-COMP:19516"/>
        <dbReference type="Rhea" id="RHEA-COMP:19517"/>
        <dbReference type="ChEBI" id="CHEBI:15378"/>
        <dbReference type="ChEBI" id="CHEBI:57683"/>
        <dbReference type="ChEBI" id="CHEBI:58211"/>
        <dbReference type="ChEBI" id="CHEBI:132515"/>
        <dbReference type="ChEBI" id="CHEBI:132516"/>
        <dbReference type="EC" id="2.4.1.258"/>
    </reaction>
    <physiologicalReaction direction="left-to-right" evidence="9 10">
        <dbReference type="Rhea" id="RHEA:29528"/>
    </physiologicalReaction>
</comment>
<evidence type="ECO:0000256" key="10">
    <source>
        <dbReference type="RuleBase" id="RU364047"/>
    </source>
</evidence>
<dbReference type="UniPathway" id="UPA00378"/>
<organism evidence="11">
    <name type="scientific">Homo sapiens</name>
    <name type="common">Human</name>
    <dbReference type="NCBI Taxonomy" id="9606"/>
    <lineage>
        <taxon>Eukaryota</taxon>
        <taxon>Metazoa</taxon>
        <taxon>Chordata</taxon>
        <taxon>Craniata</taxon>
        <taxon>Vertebrata</taxon>
        <taxon>Euteleostomi</taxon>
        <taxon>Mammalia</taxon>
        <taxon>Eutheria</taxon>
        <taxon>Euarchontoglires</taxon>
        <taxon>Primates</taxon>
        <taxon>Haplorrhini</taxon>
        <taxon>Catarrhini</taxon>
        <taxon>Hominidae</taxon>
        <taxon>Homo</taxon>
    </lineage>
</organism>
<comment type="pathway">
    <text evidence="2 10">Protein modification; protein glycosylation.</text>
</comment>
<keyword evidence="8 10" id="KW-0472">Membrane</keyword>
<feature type="transmembrane region" description="Helical" evidence="10">
    <location>
        <begin position="21"/>
        <end position="38"/>
    </location>
</feature>
<dbReference type="EMBL" id="AK297701">
    <property type="protein sequence ID" value="BAG60059.1"/>
    <property type="molecule type" value="mRNA"/>
</dbReference>
<dbReference type="EC" id="2.4.1.258" evidence="10"/>
<dbReference type="PANTHER" id="PTHR12646">
    <property type="entry name" value="NOT56 - RELATED"/>
    <property type="match status" value="1"/>
</dbReference>
<keyword evidence="7 10" id="KW-1133">Transmembrane helix</keyword>
<name>B4DMZ7_HUMAN</name>
<dbReference type="PeptideAtlas" id="B4DMZ7"/>
<evidence type="ECO:0000256" key="6">
    <source>
        <dbReference type="ARBA" id="ARBA00022824"/>
    </source>
</evidence>
<dbReference type="AlphaFoldDB" id="B4DMZ7"/>
<dbReference type="Pfam" id="PF05208">
    <property type="entry name" value="ALG3"/>
    <property type="match status" value="1"/>
</dbReference>
<dbReference type="GO" id="GO:0052925">
    <property type="term" value="F:dol-P-Man:Man(5)GlcNAc(2)-PP-Dol alpha-1,3-mannosyltransferase activity"/>
    <property type="evidence" value="ECO:0007669"/>
    <property type="project" value="UniProtKB-EC"/>
</dbReference>
<reference evidence="11" key="1">
    <citation type="submission" date="2007-10" db="EMBL/GenBank/DDBJ databases">
        <title>NEDO human cDNA sequencing project focused on splicing variants.</title>
        <authorList>
            <person name="Wakamatsu A."/>
            <person name="Yamamoto J."/>
            <person name="Kimura K."/>
            <person name="Ishii S."/>
            <person name="Watanabe K."/>
            <person name="Sugiyama A."/>
            <person name="Murakawa K."/>
            <person name="Kaida T."/>
            <person name="Tsuchiya K."/>
            <person name="Fukuzumi Y."/>
            <person name="Kumagai A."/>
            <person name="Oishi Y."/>
            <person name="Yamamoto S."/>
            <person name="Ono Y."/>
            <person name="Komori Y."/>
            <person name="Yamazaki M."/>
            <person name="Kisu Y."/>
            <person name="Nishikawa T."/>
            <person name="Sugano S."/>
            <person name="Nomura N."/>
            <person name="Isogai T."/>
        </authorList>
    </citation>
    <scope>NUCLEOTIDE SEQUENCE</scope>
    <source>
        <tissue evidence="11">Lung</tissue>
    </source>
</reference>
<evidence type="ECO:0000256" key="9">
    <source>
        <dbReference type="ARBA" id="ARBA00049506"/>
    </source>
</evidence>
<protein>
    <recommendedName>
        <fullName evidence="10">Dol-P-Man:Man(5)GlcNAc(2)-PP-Dol alpha-1,3-mannosyltransferase</fullName>
        <ecNumber evidence="10">2.4.1.258</ecNumber>
    </recommendedName>
    <alternativeName>
        <fullName evidence="10">Dol-P-Man-dependent alpha(1-3)-mannosyltransferase</fullName>
    </alternativeName>
</protein>
<keyword evidence="4 10" id="KW-0808">Transferase</keyword>
<dbReference type="InterPro" id="IPR007873">
    <property type="entry name" value="Glycosyltransferase_ALG3"/>
</dbReference>
<proteinExistence type="evidence at transcript level"/>
<dbReference type="PANTHER" id="PTHR12646:SF0">
    <property type="entry name" value="DOL-P-MAN:MAN(5)GLCNAC(2)-PP-DOL ALPHA-1,3-MANNOSYLTRANSFERASE"/>
    <property type="match status" value="1"/>
</dbReference>
<keyword evidence="5 10" id="KW-0812">Transmembrane</keyword>
<comment type="function">
    <text evidence="10">Dol-P-Man:Man(5)GlcNAc(2)-PP-Dol alpha-1,3-mannosyltransferase that operates in the biosynthetic pathway of dolichol-linked oligosaccharides, the glycan precursors employed in protein asparagine (N)-glycosylation. The assembly of dolichol-linked oligosaccharides begins on the cytosolic side of the endoplasmic reticulum membrane and finishes in its lumen. The sequential addition of sugars to dolichol pyrophosphate produces dolichol-linked oligosaccharides containing fourteen sugars, including two GlcNAcs, nine mannoses and three glucoses. Once assembled, the oligosaccharide is transferred from the lipid to nascent proteins by oligosaccharyltransferases. In the lumen of the endoplasmic reticulum, adds the first dolichyl beta-D-mannosyl phosphate derived mannose in an alpha-1,3 linkage to Man(5)GlcNAc(2)-PP-dolichol to produce Man(6)GlcNAc(2)-PP-dolichol.</text>
</comment>
<sequence>MGLYYATSRGTDIRMAQNIFAVLYLATLLLVFLIYHQTCKVPPFVFFFMCCASYRVHSIFVLRLFNDPVAMVLLFLSINLLLAQRWGWGCCFFRSTPLPFWSPLVFCISISSQFPAAEGVKE</sequence>
<evidence type="ECO:0000256" key="4">
    <source>
        <dbReference type="ARBA" id="ARBA00022679"/>
    </source>
</evidence>
<feature type="transmembrane region" description="Helical" evidence="10">
    <location>
        <begin position="69"/>
        <end position="88"/>
    </location>
</feature>
<comment type="subcellular location">
    <subcellularLocation>
        <location evidence="1 10">Endoplasmic reticulum membrane</location>
        <topology evidence="1 10">Multi-pass membrane protein</topology>
    </subcellularLocation>
</comment>
<accession>B4DMZ7</accession>